<sequence>MKKLFRPHLTFVLLGALLTFSSCDDHGDEPHDHEEELITTLTLTMTPQNGGTPITATFRDLDGDGGQPPVMTPTQVVLNANTHYITRITVLDESNGTEDITTEIRAEGDEHEFFFVPSPADLLTVTKTDRDSKDLPIGLEGTIHTGTAKTGTLRVVLKHQPGLKNATSTITTGETDADVTFNIQVQ</sequence>
<keyword evidence="1" id="KW-0732">Signal</keyword>
<feature type="chain" id="PRO_5045851656" description="Type 1 periplasmic binding fold superfamily protein" evidence="1">
    <location>
        <begin position="28"/>
        <end position="186"/>
    </location>
</feature>
<reference evidence="3" key="1">
    <citation type="journal article" date="2019" name="Int. J. Syst. Evol. Microbiol.">
        <title>The Global Catalogue of Microorganisms (GCM) 10K type strain sequencing project: providing services to taxonomists for standard genome sequencing and annotation.</title>
        <authorList>
            <consortium name="The Broad Institute Genomics Platform"/>
            <consortium name="The Broad Institute Genome Sequencing Center for Infectious Disease"/>
            <person name="Wu L."/>
            <person name="Ma J."/>
        </authorList>
    </citation>
    <scope>NUCLEOTIDE SEQUENCE [LARGE SCALE GENOMIC DNA]</scope>
    <source>
        <strain evidence="3">KCTC 42498</strain>
    </source>
</reference>
<keyword evidence="3" id="KW-1185">Reference proteome</keyword>
<dbReference type="PROSITE" id="PS51257">
    <property type="entry name" value="PROKAR_LIPOPROTEIN"/>
    <property type="match status" value="1"/>
</dbReference>
<dbReference type="Proteomes" id="UP001597544">
    <property type="component" value="Unassembled WGS sequence"/>
</dbReference>
<proteinExistence type="predicted"/>
<name>A0ABW5IHV8_9BACT</name>
<evidence type="ECO:0000313" key="2">
    <source>
        <dbReference type="EMBL" id="MFD2513224.1"/>
    </source>
</evidence>
<organism evidence="2 3">
    <name type="scientific">Pontibacter locisalis</name>
    <dbReference type="NCBI Taxonomy" id="1719035"/>
    <lineage>
        <taxon>Bacteria</taxon>
        <taxon>Pseudomonadati</taxon>
        <taxon>Bacteroidota</taxon>
        <taxon>Cytophagia</taxon>
        <taxon>Cytophagales</taxon>
        <taxon>Hymenobacteraceae</taxon>
        <taxon>Pontibacter</taxon>
    </lineage>
</organism>
<comment type="caution">
    <text evidence="2">The sequence shown here is derived from an EMBL/GenBank/DDBJ whole genome shotgun (WGS) entry which is preliminary data.</text>
</comment>
<protein>
    <recommendedName>
        <fullName evidence="4">Type 1 periplasmic binding fold superfamily protein</fullName>
    </recommendedName>
</protein>
<evidence type="ECO:0000256" key="1">
    <source>
        <dbReference type="SAM" id="SignalP"/>
    </source>
</evidence>
<accession>A0ABW5IHV8</accession>
<evidence type="ECO:0008006" key="4">
    <source>
        <dbReference type="Google" id="ProtNLM"/>
    </source>
</evidence>
<dbReference type="EMBL" id="JBHULU010000005">
    <property type="protein sequence ID" value="MFD2513224.1"/>
    <property type="molecule type" value="Genomic_DNA"/>
</dbReference>
<evidence type="ECO:0000313" key="3">
    <source>
        <dbReference type="Proteomes" id="UP001597544"/>
    </source>
</evidence>
<gene>
    <name evidence="2" type="ORF">ACFSRY_05055</name>
</gene>
<feature type="signal peptide" evidence="1">
    <location>
        <begin position="1"/>
        <end position="27"/>
    </location>
</feature>
<dbReference type="RefSeq" id="WP_377503681.1">
    <property type="nucleotide sequence ID" value="NZ_JBHULU010000005.1"/>
</dbReference>